<dbReference type="EC" id="2.5.1.108" evidence="3 10"/>
<evidence type="ECO:0000313" key="11">
    <source>
        <dbReference type="EMBL" id="ADP77808.1"/>
    </source>
</evidence>
<keyword evidence="12" id="KW-1185">Reference proteome</keyword>
<dbReference type="InterPro" id="IPR016435">
    <property type="entry name" value="DPH1/DPH2"/>
</dbReference>
<reference evidence="11 12" key="1">
    <citation type="journal article" date="2010" name="Stand. Genomic Sci.">
        <title>Complete genome sequence of Methanothermus fervidus type strain (V24S).</title>
        <authorList>
            <person name="Anderson I."/>
            <person name="Djao O.D."/>
            <person name="Misra M."/>
            <person name="Chertkov O."/>
            <person name="Nolan M."/>
            <person name="Lucas S."/>
            <person name="Lapidus A."/>
            <person name="Del Rio T.G."/>
            <person name="Tice H."/>
            <person name="Cheng J.F."/>
            <person name="Tapia R."/>
            <person name="Han C."/>
            <person name="Goodwin L."/>
            <person name="Pitluck S."/>
            <person name="Liolios K."/>
            <person name="Ivanova N."/>
            <person name="Mavromatis K."/>
            <person name="Mikhailova N."/>
            <person name="Pati A."/>
            <person name="Brambilla E."/>
            <person name="Chen A."/>
            <person name="Palaniappan K."/>
            <person name="Land M."/>
            <person name="Hauser L."/>
            <person name="Chang Y.J."/>
            <person name="Jeffries C.D."/>
            <person name="Sikorski J."/>
            <person name="Spring S."/>
            <person name="Rohde M."/>
            <person name="Eichinger K."/>
            <person name="Huber H."/>
            <person name="Wirth R."/>
            <person name="Goker M."/>
            <person name="Detter J.C."/>
            <person name="Woyke T."/>
            <person name="Bristow J."/>
            <person name="Eisen J.A."/>
            <person name="Markowitz V."/>
            <person name="Hugenholtz P."/>
            <person name="Klenk H.P."/>
            <person name="Kyrpides N.C."/>
        </authorList>
    </citation>
    <scope>NUCLEOTIDE SEQUENCE [LARGE SCALE GENOMIC DNA]</scope>
    <source>
        <strain evidence="12">ATCC 43054 / DSM 2088 / JCM 10308 / V24 S</strain>
    </source>
</reference>
<dbReference type="PANTHER" id="PTHR10762:SF1">
    <property type="entry name" value="2-(3-AMINO-3-CARBOXYPROPYL)HISTIDINE SYNTHASE SUBUNIT 1"/>
    <property type="match status" value="1"/>
</dbReference>
<dbReference type="Pfam" id="PF01866">
    <property type="entry name" value="Diphthamide_syn"/>
    <property type="match status" value="1"/>
</dbReference>
<evidence type="ECO:0000256" key="8">
    <source>
        <dbReference type="ARBA" id="ARBA00023014"/>
    </source>
</evidence>
<keyword evidence="7 10" id="KW-0408">Iron</keyword>
<keyword evidence="4 10" id="KW-0808">Transferase</keyword>
<keyword evidence="5 10" id="KW-0949">S-adenosyl-L-methionine</keyword>
<dbReference type="GO" id="GO:0017183">
    <property type="term" value="P:protein histidyl modification to diphthamide"/>
    <property type="evidence" value="ECO:0007669"/>
    <property type="project" value="UniProtKB-UniRule"/>
</dbReference>
<dbReference type="InterPro" id="IPR042265">
    <property type="entry name" value="DPH1/DPH2_3"/>
</dbReference>
<dbReference type="Gene3D" id="3.40.50.11840">
    <property type="entry name" value="Diphthamide synthesis DPH1/DPH2 domain 1"/>
    <property type="match status" value="1"/>
</dbReference>
<dbReference type="OrthoDB" id="314at2157"/>
<dbReference type="FunFam" id="3.40.50.11840:FF:000003">
    <property type="entry name" value="2-(3-amino-3-carboxypropyl)histidine synthase subunit 1"/>
    <property type="match status" value="1"/>
</dbReference>
<evidence type="ECO:0000256" key="10">
    <source>
        <dbReference type="PIRNR" id="PIRNR004967"/>
    </source>
</evidence>
<comment type="similarity">
    <text evidence="10">Belongs to the DPH1/DPH2 family.</text>
</comment>
<accession>E3GW43</accession>
<organism evidence="11 12">
    <name type="scientific">Methanothermus fervidus (strain ATCC 43054 / DSM 2088 / JCM 10308 / V24 S)</name>
    <dbReference type="NCBI Taxonomy" id="523846"/>
    <lineage>
        <taxon>Archaea</taxon>
        <taxon>Methanobacteriati</taxon>
        <taxon>Methanobacteriota</taxon>
        <taxon>Methanomada group</taxon>
        <taxon>Methanobacteria</taxon>
        <taxon>Methanobacteriales</taxon>
        <taxon>Methanothermaceae</taxon>
        <taxon>Methanothermus</taxon>
    </lineage>
</organism>
<dbReference type="PIRSF" id="PIRSF004967">
    <property type="entry name" value="DPH1"/>
    <property type="match status" value="1"/>
</dbReference>
<evidence type="ECO:0000256" key="6">
    <source>
        <dbReference type="ARBA" id="ARBA00022723"/>
    </source>
</evidence>
<name>E3GW43_METFV</name>
<evidence type="ECO:0000256" key="3">
    <source>
        <dbReference type="ARBA" id="ARBA00012221"/>
    </source>
</evidence>
<dbReference type="HOGENOM" id="CLU_037146_0_0_2"/>
<dbReference type="InterPro" id="IPR042263">
    <property type="entry name" value="DPH1/DPH2_1"/>
</dbReference>
<dbReference type="Proteomes" id="UP000002315">
    <property type="component" value="Chromosome"/>
</dbReference>
<evidence type="ECO:0000256" key="9">
    <source>
        <dbReference type="ARBA" id="ARBA00048403"/>
    </source>
</evidence>
<keyword evidence="6 10" id="KW-0479">Metal-binding</keyword>
<dbReference type="InterPro" id="IPR042264">
    <property type="entry name" value="DPH1/DPH2_2"/>
</dbReference>
<dbReference type="InterPro" id="IPR022428">
    <property type="entry name" value="Dph2_arc"/>
</dbReference>
<dbReference type="Gene3D" id="3.40.50.11850">
    <property type="entry name" value="Diphthamide synthesis DPH1/DPH2 domain 2"/>
    <property type="match status" value="1"/>
</dbReference>
<evidence type="ECO:0000256" key="1">
    <source>
        <dbReference type="ARBA" id="ARBA00001966"/>
    </source>
</evidence>
<dbReference type="GO" id="GO:0046872">
    <property type="term" value="F:metal ion binding"/>
    <property type="evidence" value="ECO:0007669"/>
    <property type="project" value="UniProtKB-KW"/>
</dbReference>
<keyword evidence="10" id="KW-0004">4Fe-4S</keyword>
<dbReference type="SFLD" id="SFLDS00032">
    <property type="entry name" value="Radical_SAM_3-amino-3-carboxyp"/>
    <property type="match status" value="1"/>
</dbReference>
<dbReference type="NCBIfam" id="TIGR03682">
    <property type="entry name" value="arCOG04112"/>
    <property type="match status" value="1"/>
</dbReference>
<dbReference type="EMBL" id="CP002278">
    <property type="protein sequence ID" value="ADP77808.1"/>
    <property type="molecule type" value="Genomic_DNA"/>
</dbReference>
<dbReference type="STRING" id="523846.Mfer_1013"/>
<comment type="cofactor">
    <cofactor evidence="1 10">
        <name>[4Fe-4S] cluster</name>
        <dbReference type="ChEBI" id="CHEBI:49883"/>
    </cofactor>
</comment>
<keyword evidence="8 10" id="KW-0411">Iron-sulfur</keyword>
<dbReference type="GO" id="GO:0051539">
    <property type="term" value="F:4 iron, 4 sulfur cluster binding"/>
    <property type="evidence" value="ECO:0007669"/>
    <property type="project" value="UniProtKB-UniRule"/>
</dbReference>
<dbReference type="KEGG" id="mfv:Mfer_1013"/>
<dbReference type="GO" id="GO:0090560">
    <property type="term" value="F:2-(3-amino-3-carboxypropyl)histidine synthase activity"/>
    <property type="evidence" value="ECO:0007669"/>
    <property type="project" value="UniProtKB-UniRule"/>
</dbReference>
<evidence type="ECO:0000256" key="2">
    <source>
        <dbReference type="ARBA" id="ARBA00005156"/>
    </source>
</evidence>
<dbReference type="SFLD" id="SFLDG01121">
    <property type="entry name" value="Diphthamide_biosynthesis"/>
    <property type="match status" value="1"/>
</dbReference>
<dbReference type="FunFam" id="3.40.50.11860:FF:000001">
    <property type="entry name" value="2-(3-amino-3-carboxypropyl)histidine synthase subunit 2"/>
    <property type="match status" value="1"/>
</dbReference>
<evidence type="ECO:0000313" key="12">
    <source>
        <dbReference type="Proteomes" id="UP000002315"/>
    </source>
</evidence>
<dbReference type="UniPathway" id="UPA00559"/>
<dbReference type="Gene3D" id="3.40.50.11860">
    <property type="entry name" value="Diphthamide synthesis DPH1/DPH2 domain 3"/>
    <property type="match status" value="1"/>
</dbReference>
<gene>
    <name evidence="11" type="ordered locus">Mfer_1013</name>
</gene>
<comment type="function">
    <text evidence="10">Catalyzes the first step of diphthamide biosynthesis, i.e. the transfer of the 3-amino-3-carboxypropyl group from S-adenosyl-L-methionine (SAM) to the C2 position of the imidazole ring of the target histidine residue in translation elongation factor 2 (EF-2).</text>
</comment>
<evidence type="ECO:0000256" key="7">
    <source>
        <dbReference type="ARBA" id="ARBA00023004"/>
    </source>
</evidence>
<comment type="pathway">
    <text evidence="2 10">Protein modification; peptidyl-diphthamide biosynthesis.</text>
</comment>
<dbReference type="NCBIfam" id="TIGR00322">
    <property type="entry name" value="diphth2_R"/>
    <property type="match status" value="1"/>
</dbReference>
<protein>
    <recommendedName>
        <fullName evidence="3 10">2-(3-amino-3-carboxypropyl)histidine synthase</fullName>
        <ecNumber evidence="3 10">2.5.1.108</ecNumber>
    </recommendedName>
</protein>
<sequence length="337" mass="38023">MKYDFKLNKVIKKIKEKNAKNVVLQFPEGLRPKAIDIAKKIESKTNVNVIISADSCYGACDVADKKYYGIVDLIVHYGHTPLPIKTKVPTIFVEAFSTLDFKDIKNLLKQAIDYIGKDKKIGLVSVAQHLPLLKKIKKYLEKKGKEVVMKKGIGTKPGQVLGCNFSSVKNLDVDTYLFIGGGNFHALGIKLATKKPVVIVDPYEGEVRNIERFAKKIMKIRFAKIIKAQKAKTWGILMSSKPGQLRQELALKLKNKLKAHGKKSFLIILDNIVPEFLQSFTGIDAFVSTACPRIAIDDSYLFKKPVLTPKELEIVLGERSWEEYELDEIIWEEGNEN</sequence>
<dbReference type="PANTHER" id="PTHR10762">
    <property type="entry name" value="DIPHTHAMIDE BIOSYNTHESIS PROTEIN"/>
    <property type="match status" value="1"/>
</dbReference>
<evidence type="ECO:0000256" key="5">
    <source>
        <dbReference type="ARBA" id="ARBA00022691"/>
    </source>
</evidence>
<dbReference type="AlphaFoldDB" id="E3GW43"/>
<proteinExistence type="inferred from homology"/>
<dbReference type="InterPro" id="IPR035435">
    <property type="entry name" value="DPH1/DPH2_euk_archaea"/>
</dbReference>
<evidence type="ECO:0000256" key="4">
    <source>
        <dbReference type="ARBA" id="ARBA00022679"/>
    </source>
</evidence>
<comment type="catalytic activity">
    <reaction evidence="9 10">
        <text>L-histidyl-[translation elongation factor 2] + S-adenosyl-L-methionine = 2-[(3S)-amino-3-carboxypropyl]-L-histidyl-[translation elongation factor 2] + S-methyl-5'-thioadenosine + H(+)</text>
        <dbReference type="Rhea" id="RHEA:36783"/>
        <dbReference type="Rhea" id="RHEA-COMP:9748"/>
        <dbReference type="Rhea" id="RHEA-COMP:9749"/>
        <dbReference type="ChEBI" id="CHEBI:15378"/>
        <dbReference type="ChEBI" id="CHEBI:17509"/>
        <dbReference type="ChEBI" id="CHEBI:29979"/>
        <dbReference type="ChEBI" id="CHEBI:59789"/>
        <dbReference type="ChEBI" id="CHEBI:73995"/>
        <dbReference type="EC" id="2.5.1.108"/>
    </reaction>
</comment>